<evidence type="ECO:0000313" key="7">
    <source>
        <dbReference type="Proteomes" id="UP000273278"/>
    </source>
</evidence>
<protein>
    <submittedName>
        <fullName evidence="6">Transcriptional regulator</fullName>
    </submittedName>
</protein>
<dbReference type="SMART" id="SM00418">
    <property type="entry name" value="HTH_ARSR"/>
    <property type="match status" value="1"/>
</dbReference>
<dbReference type="PANTHER" id="PTHR33154">
    <property type="entry name" value="TRANSCRIPTIONAL REGULATOR, ARSR FAMILY"/>
    <property type="match status" value="1"/>
</dbReference>
<dbReference type="GO" id="GO:0003677">
    <property type="term" value="F:DNA binding"/>
    <property type="evidence" value="ECO:0007669"/>
    <property type="project" value="UniProtKB-KW"/>
</dbReference>
<name>A0A3G3IEY4_9ARCH</name>
<dbReference type="RefSeq" id="WP_015503932.1">
    <property type="nucleotide sequence ID" value="NZ_CAYARL010000009.1"/>
</dbReference>
<feature type="region of interest" description="Disordered" evidence="4">
    <location>
        <begin position="97"/>
        <end position="119"/>
    </location>
</feature>
<dbReference type="InterPro" id="IPR051081">
    <property type="entry name" value="HTH_MetalResp_TranReg"/>
</dbReference>
<keyword evidence="1" id="KW-0805">Transcription regulation</keyword>
<dbReference type="CDD" id="cd00090">
    <property type="entry name" value="HTH_ARSR"/>
    <property type="match status" value="1"/>
</dbReference>
<keyword evidence="3" id="KW-0804">Transcription</keyword>
<gene>
    <name evidence="6" type="ORF">BKD89_00120</name>
</gene>
<evidence type="ECO:0000256" key="4">
    <source>
        <dbReference type="SAM" id="MobiDB-lite"/>
    </source>
</evidence>
<keyword evidence="2" id="KW-0238">DNA-binding</keyword>
<dbReference type="Pfam" id="PF12840">
    <property type="entry name" value="HTH_20"/>
    <property type="match status" value="1"/>
</dbReference>
<dbReference type="EMBL" id="CP017686">
    <property type="protein sequence ID" value="AYQ54228.1"/>
    <property type="molecule type" value="Genomic_DNA"/>
</dbReference>
<dbReference type="SUPFAM" id="SSF46785">
    <property type="entry name" value="Winged helix' DNA-binding domain"/>
    <property type="match status" value="1"/>
</dbReference>
<dbReference type="InterPro" id="IPR036388">
    <property type="entry name" value="WH-like_DNA-bd_sf"/>
</dbReference>
<dbReference type="InterPro" id="IPR036390">
    <property type="entry name" value="WH_DNA-bd_sf"/>
</dbReference>
<dbReference type="GO" id="GO:0003700">
    <property type="term" value="F:DNA-binding transcription factor activity"/>
    <property type="evidence" value="ECO:0007669"/>
    <property type="project" value="InterPro"/>
</dbReference>
<dbReference type="Gene3D" id="1.10.10.10">
    <property type="entry name" value="Winged helix-like DNA-binding domain superfamily/Winged helix DNA-binding domain"/>
    <property type="match status" value="1"/>
</dbReference>
<organism evidence="6 7">
    <name type="scientific">Methanomethylophilus alvi</name>
    <dbReference type="NCBI Taxonomy" id="1291540"/>
    <lineage>
        <taxon>Archaea</taxon>
        <taxon>Methanobacteriati</taxon>
        <taxon>Thermoplasmatota</taxon>
        <taxon>Thermoplasmata</taxon>
        <taxon>Methanomassiliicoccales</taxon>
        <taxon>Methanomethylophilaceae</taxon>
        <taxon>Methanomethylophilus</taxon>
    </lineage>
</organism>
<accession>A0A3G3IEY4</accession>
<evidence type="ECO:0000256" key="2">
    <source>
        <dbReference type="ARBA" id="ARBA00023125"/>
    </source>
</evidence>
<feature type="compositionally biased region" description="Basic and acidic residues" evidence="4">
    <location>
        <begin position="99"/>
        <end position="119"/>
    </location>
</feature>
<dbReference type="PANTHER" id="PTHR33154:SF33">
    <property type="entry name" value="TRANSCRIPTIONAL REPRESSOR SDPR"/>
    <property type="match status" value="1"/>
</dbReference>
<sequence>MTDMDSILSIVENPTRRKILQAVVREPHYPLQLSKELGISQQAVVKNLNLMEREGLVVSYRESSDRGPDRIFYKPSSEFTITIDMRNSMFEMRMISTGERMEDRKPSSDDQENKTHEEQKLEEVRAKISSIDRQIAEFDRRRSAMVRQRSDLINEFLDGTDLRNLDYEHRELLYDMLNRPNWSAEDISKSLGFNESVVSRMIDDILDMMNRE</sequence>
<dbReference type="Proteomes" id="UP000273278">
    <property type="component" value="Chromosome"/>
</dbReference>
<dbReference type="GeneID" id="41320828"/>
<evidence type="ECO:0000259" key="5">
    <source>
        <dbReference type="SMART" id="SM00418"/>
    </source>
</evidence>
<dbReference type="AlphaFoldDB" id="A0A3G3IEY4"/>
<proteinExistence type="predicted"/>
<evidence type="ECO:0000256" key="3">
    <source>
        <dbReference type="ARBA" id="ARBA00023163"/>
    </source>
</evidence>
<evidence type="ECO:0000256" key="1">
    <source>
        <dbReference type="ARBA" id="ARBA00023015"/>
    </source>
</evidence>
<dbReference type="OMA" id="RKYYMIK"/>
<dbReference type="InterPro" id="IPR001845">
    <property type="entry name" value="HTH_ArsR_DNA-bd_dom"/>
</dbReference>
<evidence type="ECO:0000313" key="6">
    <source>
        <dbReference type="EMBL" id="AYQ54228.1"/>
    </source>
</evidence>
<feature type="domain" description="HTH arsR-type" evidence="5">
    <location>
        <begin position="6"/>
        <end position="87"/>
    </location>
</feature>
<dbReference type="InterPro" id="IPR011991">
    <property type="entry name" value="ArsR-like_HTH"/>
</dbReference>
<reference evidence="6 7" key="1">
    <citation type="submission" date="2016-10" db="EMBL/GenBank/DDBJ databases">
        <title>Complete genome of the TMA-utilizing, human hosted archaeon Methanomethylophilus alvus Gen. nov, sp. nov., strain Mx-05, derived from a pure culture.</title>
        <authorList>
            <person name="Brugere J.-F."/>
            <person name="Ben Hania W."/>
            <person name="Chaudhary P.P."/>
            <person name="Gaci N."/>
            <person name="Borrel G."/>
            <person name="Cao Van Tuat L."/>
            <person name="Fardeau M.-L."/>
            <person name="Harris H.M.B."/>
            <person name="O'Toole P.W."/>
            <person name="Ollivier B."/>
        </authorList>
    </citation>
    <scope>NUCLEOTIDE SEQUENCE [LARGE SCALE GENOMIC DNA]</scope>
    <source>
        <strain evidence="6 7">Mx-05</strain>
    </source>
</reference>